<proteinExistence type="predicted"/>
<keyword evidence="2" id="KW-1185">Reference proteome</keyword>
<evidence type="ECO:0000313" key="2">
    <source>
        <dbReference type="Proteomes" id="UP000663879"/>
    </source>
</evidence>
<reference evidence="1" key="1">
    <citation type="submission" date="2021-02" db="EMBL/GenBank/DDBJ databases">
        <authorList>
            <person name="Nowell W R."/>
        </authorList>
    </citation>
    <scope>NUCLEOTIDE SEQUENCE</scope>
    <source>
        <strain evidence="1">Ploen Becks lab</strain>
    </source>
</reference>
<organism evidence="1 2">
    <name type="scientific">Brachionus calyciflorus</name>
    <dbReference type="NCBI Taxonomy" id="104777"/>
    <lineage>
        <taxon>Eukaryota</taxon>
        <taxon>Metazoa</taxon>
        <taxon>Spiralia</taxon>
        <taxon>Gnathifera</taxon>
        <taxon>Rotifera</taxon>
        <taxon>Eurotatoria</taxon>
        <taxon>Monogononta</taxon>
        <taxon>Pseudotrocha</taxon>
        <taxon>Ploima</taxon>
        <taxon>Brachionidae</taxon>
        <taxon>Brachionus</taxon>
    </lineage>
</organism>
<gene>
    <name evidence="1" type="ORF">OXX778_LOCUS1816</name>
</gene>
<evidence type="ECO:0000313" key="1">
    <source>
        <dbReference type="EMBL" id="CAF0717417.1"/>
    </source>
</evidence>
<comment type="caution">
    <text evidence="1">The sequence shown here is derived from an EMBL/GenBank/DDBJ whole genome shotgun (WGS) entry which is preliminary data.</text>
</comment>
<dbReference type="AlphaFoldDB" id="A0A813M4A4"/>
<dbReference type="EMBL" id="CAJNOC010000126">
    <property type="protein sequence ID" value="CAF0717417.1"/>
    <property type="molecule type" value="Genomic_DNA"/>
</dbReference>
<dbReference type="Proteomes" id="UP000663879">
    <property type="component" value="Unassembled WGS sequence"/>
</dbReference>
<accession>A0A813M4A4</accession>
<protein>
    <submittedName>
        <fullName evidence="1">Uncharacterized protein</fullName>
    </submittedName>
</protein>
<name>A0A813M4A4_9BILA</name>
<sequence>MCENDVDEVDEPTSHRKQLVEINQKSKSLVEINHELEIKYPRTYYEAIIIGEGLENVTSIHNRIREMKKCIGIQNTTSLQTVADEYKKNQVKVTVDNYKDFLKITGPWPKDSFSTGVSVIALPLS</sequence>